<reference evidence="1" key="1">
    <citation type="submission" date="2020-07" db="EMBL/GenBank/DDBJ databases">
        <title>Clarias magur genome sequencing, assembly and annotation.</title>
        <authorList>
            <person name="Kushwaha B."/>
            <person name="Kumar R."/>
            <person name="Das P."/>
            <person name="Joshi C.G."/>
            <person name="Kumar D."/>
            <person name="Nagpure N.S."/>
            <person name="Pandey M."/>
            <person name="Agarwal S."/>
            <person name="Srivastava S."/>
            <person name="Singh M."/>
            <person name="Sahoo L."/>
            <person name="Jayasankar P."/>
            <person name="Meher P.K."/>
            <person name="Koringa P.G."/>
            <person name="Iquebal M.A."/>
            <person name="Das S.P."/>
            <person name="Bit A."/>
            <person name="Patnaik S."/>
            <person name="Patel N."/>
            <person name="Shah T.M."/>
            <person name="Hinsu A."/>
            <person name="Jena J.K."/>
        </authorList>
    </citation>
    <scope>NUCLEOTIDE SEQUENCE</scope>
    <source>
        <strain evidence="1">CIFAMagur01</strain>
        <tissue evidence="1">Testis</tissue>
    </source>
</reference>
<evidence type="ECO:0000313" key="1">
    <source>
        <dbReference type="EMBL" id="KAF5892361.1"/>
    </source>
</evidence>
<dbReference type="Proteomes" id="UP000727407">
    <property type="component" value="Unassembled WGS sequence"/>
</dbReference>
<dbReference type="AlphaFoldDB" id="A0A8J4T9V2"/>
<comment type="caution">
    <text evidence="1">The sequence shown here is derived from an EMBL/GenBank/DDBJ whole genome shotgun (WGS) entry which is preliminary data.</text>
</comment>
<evidence type="ECO:0000313" key="2">
    <source>
        <dbReference type="Proteomes" id="UP000727407"/>
    </source>
</evidence>
<gene>
    <name evidence="1" type="ORF">DAT39_017929</name>
</gene>
<accession>A0A8J4T9V2</accession>
<proteinExistence type="predicted"/>
<keyword evidence="2" id="KW-1185">Reference proteome</keyword>
<sequence>MPRGTDGTIFLRQYACTKIVLCAGAPHPLGRLRIFITDRKREFKSNTFRRFPASFLTPTHPKTTVCTDRSLTANQCSSVSLTGSSRLLRTQLSSWSSGFLLPFPKTYLEMRESESKGNIDTPFVKPRVQMMVSSS</sequence>
<dbReference type="EMBL" id="QNUK01000507">
    <property type="protein sequence ID" value="KAF5892361.1"/>
    <property type="molecule type" value="Genomic_DNA"/>
</dbReference>
<name>A0A8J4T9V2_CLAMG</name>
<organism evidence="1 2">
    <name type="scientific">Clarias magur</name>
    <name type="common">Asian catfish</name>
    <name type="synonym">Macropteronotus magur</name>
    <dbReference type="NCBI Taxonomy" id="1594786"/>
    <lineage>
        <taxon>Eukaryota</taxon>
        <taxon>Metazoa</taxon>
        <taxon>Chordata</taxon>
        <taxon>Craniata</taxon>
        <taxon>Vertebrata</taxon>
        <taxon>Euteleostomi</taxon>
        <taxon>Actinopterygii</taxon>
        <taxon>Neopterygii</taxon>
        <taxon>Teleostei</taxon>
        <taxon>Ostariophysi</taxon>
        <taxon>Siluriformes</taxon>
        <taxon>Clariidae</taxon>
        <taxon>Clarias</taxon>
    </lineage>
</organism>
<protein>
    <submittedName>
        <fullName evidence="1">Uncharacterized protein</fullName>
    </submittedName>
</protein>